<dbReference type="HAMAP" id="MF_01400">
    <property type="entry name" value="MsrB"/>
    <property type="match status" value="1"/>
</dbReference>
<dbReference type="SUPFAM" id="SSF51316">
    <property type="entry name" value="Mss4-like"/>
    <property type="match status" value="1"/>
</dbReference>
<evidence type="ECO:0000256" key="10">
    <source>
        <dbReference type="ARBA" id="ARBA00048782"/>
    </source>
</evidence>
<dbReference type="AlphaFoldDB" id="A0A1R1EUQ8"/>
<dbReference type="Proteomes" id="UP000187172">
    <property type="component" value="Unassembled WGS sequence"/>
</dbReference>
<dbReference type="NCBIfam" id="TIGR00357">
    <property type="entry name" value="peptide-methionine (R)-S-oxide reductase MsrB"/>
    <property type="match status" value="1"/>
</dbReference>
<dbReference type="STRING" id="297318.BK138_12970"/>
<protein>
    <recommendedName>
        <fullName evidence="11 12">Multifunctional fusion protein</fullName>
    </recommendedName>
    <domain>
        <recommendedName>
            <fullName evidence="12">Peptide methionine sulfoxide reductase MsrA</fullName>
            <shortName evidence="12">Protein-methionine-S-oxide reductase</shortName>
            <ecNumber evidence="12">1.8.4.11</ecNumber>
        </recommendedName>
        <alternativeName>
            <fullName evidence="12">Peptide-methionine (S)-S-oxide reductase</fullName>
            <shortName evidence="12">Peptide Met(O) reductase</shortName>
        </alternativeName>
    </domain>
    <domain>
        <recommendedName>
            <fullName evidence="11">Peptide methionine sulfoxide reductase MsrB</fullName>
            <ecNumber evidence="11">1.8.4.12</ecNumber>
        </recommendedName>
        <alternativeName>
            <fullName evidence="11">Peptide-methionine (R)-S-oxide reductase</fullName>
        </alternativeName>
    </domain>
</protein>
<evidence type="ECO:0000256" key="11">
    <source>
        <dbReference type="HAMAP-Rule" id="MF_01400"/>
    </source>
</evidence>
<feature type="active site" description="Nucleophile" evidence="11">
    <location>
        <position position="294"/>
    </location>
</feature>
<evidence type="ECO:0000259" key="13">
    <source>
        <dbReference type="PROSITE" id="PS51790"/>
    </source>
</evidence>
<dbReference type="GO" id="GO:0033744">
    <property type="term" value="F:L-methionine:thioredoxin-disulfide S-oxidoreductase activity"/>
    <property type="evidence" value="ECO:0007669"/>
    <property type="project" value="RHEA"/>
</dbReference>
<evidence type="ECO:0000256" key="12">
    <source>
        <dbReference type="HAMAP-Rule" id="MF_01401"/>
    </source>
</evidence>
<evidence type="ECO:0000256" key="7">
    <source>
        <dbReference type="ARBA" id="ARBA00024679"/>
    </source>
</evidence>
<dbReference type="FunFam" id="3.30.1060.10:FF:000003">
    <property type="entry name" value="Peptide methionine sulfoxide reductase MsrA"/>
    <property type="match status" value="1"/>
</dbReference>
<sequence>MSYVQPVEHKATFAGGCFWCMVTPFEELPGIVSIVSGYTGGHKPNPTYEEVCSETTGHVEAVQITFNPDIFPYEKLLELFWQQIDPTDAGGQFYDRGSSYQTAIFYHSEEQREKAEASKQALERSGRFDKPIVTPILPAGPFYEAEDYHQDYHKKNPGHYKRYRKGSGRDDFLEKHWAPKINKEELKQRLTPLQYEVTQNNATERPFQNEFWDHHGDGIYVDIVSGEPLFSSTDKYDSGCGWPSFTRPIRDYHIKEKLDLSHMMVRTEVRSKGSDSHLGHVFDDGPGPNGLRYCINSAALRFIPKEDLDKEGYSEYKVLFE</sequence>
<dbReference type="EC" id="1.8.4.11" evidence="12"/>
<comment type="catalytic activity">
    <reaction evidence="10 12">
        <text>[thioredoxin]-disulfide + L-methionine + H2O = L-methionine (S)-S-oxide + [thioredoxin]-dithiol</text>
        <dbReference type="Rhea" id="RHEA:19993"/>
        <dbReference type="Rhea" id="RHEA-COMP:10698"/>
        <dbReference type="Rhea" id="RHEA-COMP:10700"/>
        <dbReference type="ChEBI" id="CHEBI:15377"/>
        <dbReference type="ChEBI" id="CHEBI:29950"/>
        <dbReference type="ChEBI" id="CHEBI:50058"/>
        <dbReference type="ChEBI" id="CHEBI:57844"/>
        <dbReference type="ChEBI" id="CHEBI:58772"/>
        <dbReference type="EC" id="1.8.4.11"/>
    </reaction>
</comment>
<comment type="caution">
    <text evidence="11">Lacks conserved residue(s) required for the propagation of feature annotation.</text>
</comment>
<comment type="catalytic activity">
    <reaction evidence="9 11">
        <text>L-methionyl-[protein] + [thioredoxin]-disulfide + H2O = L-methionyl-(R)-S-oxide-[protein] + [thioredoxin]-dithiol</text>
        <dbReference type="Rhea" id="RHEA:24164"/>
        <dbReference type="Rhea" id="RHEA-COMP:10698"/>
        <dbReference type="Rhea" id="RHEA-COMP:10700"/>
        <dbReference type="Rhea" id="RHEA-COMP:12313"/>
        <dbReference type="Rhea" id="RHEA-COMP:12314"/>
        <dbReference type="ChEBI" id="CHEBI:15377"/>
        <dbReference type="ChEBI" id="CHEBI:16044"/>
        <dbReference type="ChEBI" id="CHEBI:29950"/>
        <dbReference type="ChEBI" id="CHEBI:45764"/>
        <dbReference type="ChEBI" id="CHEBI:50058"/>
        <dbReference type="EC" id="1.8.4.12"/>
    </reaction>
</comment>
<dbReference type="PROSITE" id="PS51790">
    <property type="entry name" value="MSRB"/>
    <property type="match status" value="1"/>
</dbReference>
<name>A0A1R1EUQ8_9BACL</name>
<dbReference type="Gene3D" id="2.170.150.20">
    <property type="entry name" value="Peptide methionine sulfoxide reductase"/>
    <property type="match status" value="1"/>
</dbReference>
<comment type="similarity">
    <text evidence="2 11">Belongs to the MsrB Met sulfoxide reductase family.</text>
</comment>
<dbReference type="GO" id="GO:0030091">
    <property type="term" value="P:protein repair"/>
    <property type="evidence" value="ECO:0007669"/>
    <property type="project" value="InterPro"/>
</dbReference>
<evidence type="ECO:0000256" key="1">
    <source>
        <dbReference type="ARBA" id="ARBA00005591"/>
    </source>
</evidence>
<dbReference type="InterPro" id="IPR011057">
    <property type="entry name" value="Mss4-like_sf"/>
</dbReference>
<comment type="catalytic activity">
    <reaction evidence="8 12">
        <text>L-methionyl-[protein] + [thioredoxin]-disulfide + H2O = L-methionyl-(S)-S-oxide-[protein] + [thioredoxin]-dithiol</text>
        <dbReference type="Rhea" id="RHEA:14217"/>
        <dbReference type="Rhea" id="RHEA-COMP:10698"/>
        <dbReference type="Rhea" id="RHEA-COMP:10700"/>
        <dbReference type="Rhea" id="RHEA-COMP:12313"/>
        <dbReference type="Rhea" id="RHEA-COMP:12315"/>
        <dbReference type="ChEBI" id="CHEBI:15377"/>
        <dbReference type="ChEBI" id="CHEBI:16044"/>
        <dbReference type="ChEBI" id="CHEBI:29950"/>
        <dbReference type="ChEBI" id="CHEBI:44120"/>
        <dbReference type="ChEBI" id="CHEBI:50058"/>
        <dbReference type="EC" id="1.8.4.11"/>
    </reaction>
</comment>
<gene>
    <name evidence="12" type="primary">msrA</name>
    <name evidence="11" type="synonym">msrB</name>
    <name evidence="14" type="ORF">BK138_12970</name>
</gene>
<dbReference type="InterPro" id="IPR002569">
    <property type="entry name" value="Met_Sox_Rdtase_MsrA_dom"/>
</dbReference>
<evidence type="ECO:0000313" key="15">
    <source>
        <dbReference type="Proteomes" id="UP000187172"/>
    </source>
</evidence>
<evidence type="ECO:0000256" key="6">
    <source>
        <dbReference type="ARBA" id="ARBA00023268"/>
    </source>
</evidence>
<evidence type="ECO:0000256" key="9">
    <source>
        <dbReference type="ARBA" id="ARBA00048488"/>
    </source>
</evidence>
<dbReference type="NCBIfam" id="TIGR00401">
    <property type="entry name" value="msrA"/>
    <property type="match status" value="1"/>
</dbReference>
<comment type="similarity">
    <text evidence="4">In the N-terminal section; belongs to the MsrA Met sulfoxide reductase family.</text>
</comment>
<comment type="similarity">
    <text evidence="3">In the C-terminal section; belongs to the MsrB Met sulfoxide reductase family.</text>
</comment>
<dbReference type="EMBL" id="MRTP01000002">
    <property type="protein sequence ID" value="OMF55574.1"/>
    <property type="molecule type" value="Genomic_DNA"/>
</dbReference>
<dbReference type="Pfam" id="PF01641">
    <property type="entry name" value="SelR"/>
    <property type="match status" value="1"/>
</dbReference>
<feature type="domain" description="MsrB" evidence="13">
    <location>
        <begin position="183"/>
        <end position="305"/>
    </location>
</feature>
<comment type="function">
    <text evidence="7 12">Has an important function as a repair enzyme for proteins that have been inactivated by oxidation. Catalyzes the reversible oxidation-reduction of methionine sulfoxide in proteins to methionine.</text>
</comment>
<dbReference type="EC" id="1.8.4.12" evidence="11"/>
<proteinExistence type="inferred from homology"/>
<dbReference type="GO" id="GO:0005737">
    <property type="term" value="C:cytoplasm"/>
    <property type="evidence" value="ECO:0007669"/>
    <property type="project" value="TreeGrafter"/>
</dbReference>
<dbReference type="InterPro" id="IPR002579">
    <property type="entry name" value="Met_Sox_Rdtase_MsrB_dom"/>
</dbReference>
<evidence type="ECO:0000256" key="5">
    <source>
        <dbReference type="ARBA" id="ARBA00023002"/>
    </source>
</evidence>
<reference evidence="14 15" key="1">
    <citation type="submission" date="2016-11" db="EMBL/GenBank/DDBJ databases">
        <title>Paenibacillus species isolates.</title>
        <authorList>
            <person name="Beno S.M."/>
        </authorList>
    </citation>
    <scope>NUCLEOTIDE SEQUENCE [LARGE SCALE GENOMIC DNA]</scope>
    <source>
        <strain evidence="14 15">FSL R5-0378</strain>
    </source>
</reference>
<dbReference type="PANTHER" id="PTHR10173:SF59">
    <property type="entry name" value="PEPTIDE METHIONINE SULFOXIDE REDUCTASE MSRA_MSRB"/>
    <property type="match status" value="1"/>
</dbReference>
<feature type="active site" evidence="12">
    <location>
        <position position="17"/>
    </location>
</feature>
<evidence type="ECO:0000256" key="3">
    <source>
        <dbReference type="ARBA" id="ARBA00008076"/>
    </source>
</evidence>
<accession>A0A1R1EUQ8</accession>
<comment type="similarity">
    <text evidence="1 12">Belongs to the MsrA Met sulfoxide reductase family.</text>
</comment>
<keyword evidence="5 11" id="KW-0560">Oxidoreductase</keyword>
<dbReference type="FunFam" id="2.170.150.20:FF:000003">
    <property type="entry name" value="Peptide methionine sulfoxide reductase MsrB"/>
    <property type="match status" value="1"/>
</dbReference>
<dbReference type="InterPro" id="IPR036509">
    <property type="entry name" value="Met_Sox_Rdtase_MsrA_sf"/>
</dbReference>
<dbReference type="InterPro" id="IPR028427">
    <property type="entry name" value="Met_Sox_Rdtase_MsrB"/>
</dbReference>
<dbReference type="SUPFAM" id="SSF55068">
    <property type="entry name" value="Peptide methionine sulfoxide reductase"/>
    <property type="match status" value="1"/>
</dbReference>
<evidence type="ECO:0000256" key="2">
    <source>
        <dbReference type="ARBA" id="ARBA00007174"/>
    </source>
</evidence>
<dbReference type="GO" id="GO:0008113">
    <property type="term" value="F:peptide-methionine (S)-S-oxide reductase activity"/>
    <property type="evidence" value="ECO:0007669"/>
    <property type="project" value="UniProtKB-UniRule"/>
</dbReference>
<evidence type="ECO:0000256" key="8">
    <source>
        <dbReference type="ARBA" id="ARBA00047806"/>
    </source>
</evidence>
<dbReference type="GO" id="GO:0006979">
    <property type="term" value="P:response to oxidative stress"/>
    <property type="evidence" value="ECO:0007669"/>
    <property type="project" value="InterPro"/>
</dbReference>
<evidence type="ECO:0000256" key="4">
    <source>
        <dbReference type="ARBA" id="ARBA00011017"/>
    </source>
</evidence>
<dbReference type="HAMAP" id="MF_01401">
    <property type="entry name" value="MsrA"/>
    <property type="match status" value="1"/>
</dbReference>
<dbReference type="GO" id="GO:0033743">
    <property type="term" value="F:peptide-methionine (R)-S-oxide reductase activity"/>
    <property type="evidence" value="ECO:0007669"/>
    <property type="project" value="UniProtKB-UniRule"/>
</dbReference>
<dbReference type="Pfam" id="PF01625">
    <property type="entry name" value="PMSR"/>
    <property type="match status" value="1"/>
</dbReference>
<dbReference type="Gene3D" id="3.30.1060.10">
    <property type="entry name" value="Peptide methionine sulphoxide reductase MsrA"/>
    <property type="match status" value="1"/>
</dbReference>
<keyword evidence="15" id="KW-1185">Reference proteome</keyword>
<dbReference type="PANTHER" id="PTHR10173">
    <property type="entry name" value="METHIONINE SULFOXIDE REDUCTASE"/>
    <property type="match status" value="1"/>
</dbReference>
<evidence type="ECO:0000313" key="14">
    <source>
        <dbReference type="EMBL" id="OMF55574.1"/>
    </source>
</evidence>
<dbReference type="RefSeq" id="WP_076169966.1">
    <property type="nucleotide sequence ID" value="NZ_MRTP01000002.1"/>
</dbReference>
<keyword evidence="6" id="KW-0511">Multifunctional enzyme</keyword>
<comment type="caution">
    <text evidence="14">The sequence shown here is derived from an EMBL/GenBank/DDBJ whole genome shotgun (WGS) entry which is preliminary data.</text>
</comment>
<organism evidence="14 15">
    <name type="scientific">Paenibacillus rhizosphaerae</name>
    <dbReference type="NCBI Taxonomy" id="297318"/>
    <lineage>
        <taxon>Bacteria</taxon>
        <taxon>Bacillati</taxon>
        <taxon>Bacillota</taxon>
        <taxon>Bacilli</taxon>
        <taxon>Bacillales</taxon>
        <taxon>Paenibacillaceae</taxon>
        <taxon>Paenibacillus</taxon>
    </lineage>
</organism>